<comment type="caution">
    <text evidence="1">The sequence shown here is derived from an EMBL/GenBank/DDBJ whole genome shotgun (WGS) entry which is preliminary data.</text>
</comment>
<accession>A0ACC1T7Z7</accession>
<protein>
    <submittedName>
        <fullName evidence="1">Uncharacterized protein</fullName>
    </submittedName>
</protein>
<dbReference type="Proteomes" id="UP001148662">
    <property type="component" value="Unassembled WGS sequence"/>
</dbReference>
<sequence>MSDSNRVLASLVERLDSNTIKERQDAVTQIDRLLRPTVISTLKSHDWQLLFDGIFNAFGKERKAAGIHGSNTRVKTSSPAQARKRMGDLSQFTRNLVSRSKQYLQNFIRPLSDRIYANIRFSGELLDNDVLLNFLKTFEELMSYDPNLTRLENKSWVEYVDVCFNIVLEDPLKTRLQDELEEEMADMSMGAGGDSPMEESMFDDEDSMVVEGESSLSKKRHHTQISQKTQPSTSSQSVPAYGKWSNTTTPRAASREQLQAMKLLRILLTSPTAPLISSAYLFHPYAILNRLQRFLTMRFGSSMLADYLEALSSVLSHFTLNNRDAVVQFSRAAWPNLVRLWGVREQSTKEHLAIVLKMLFPYYTLEDGSEDLPLDASVVDGVADLWRALEPLENRRGTDGLLLDSLRLQLRSSADEYSAPFSAETFQHGNHFDEKQALAWFILELQADCAERLFQYTERVHPMGVPLDKRKKAENPITSILHGISQQSSVNIRIYYLQLLLFFVDRHWDVLYSELQSRIVQTLLQFLSHDNASIQSWCFMCFAAIAQASARRGSGGSMPSLPSSSADKGPWDGIWAHAMRYSNVPAVCRAACHVAHILLCHAKSSLSPQRMIGEIEAFAKDLSIQGPSFPYDSVCALMVLCVRIARQDVRLYRMALEEKILTWLTESWRPGSNSRKKLPLHTIEDILRLLRNICGSDQSADLVCGTQLPDTPIVSAIIEEHATSVIRDWQLYARLPVSTKTAPEGNDYAYRDAHRTSQRGQTNEPLVPPHDRERRVSAFLQKTLDEAVNSWKSPEDAFSHFTAEMVRTVLDLSVIALAFEASLSLNGTQSNRRVIQAACRILTFVTPQMTDARWTITERAMIVSAFEPFVFGEFHESDISPWGTLLPAEEGSGIRTEVLRALTRDLRTDREQLTAARRALQRVIFQSSDVQETVAKMSATMRDCLRLLTGQPRMDRVNQVDNDDLVVRIAEQPGGSALQRGTSMFTRSSVIRRLVDIVISSLAAFPVLQSASGESTRDRELLNIVAGKDIDAFLLLAPAYLRNVREGMLIMNSHSLEVILNVCANATCAHAYQTNLNFHLLTVQVLRSTMNVWVPQSIEGTAAGKSARELCGWVYRMYGRGTSSWRFRDCFVQLLEEFVAADPGQMAWPGSFNGTPSTPPSKLLPEMGGDSDVRVRLRAAVSNARILRLASDLGESSRKLYTAVRTQLSTYIDRYEEILTRLVCLGNIMVVSSKVRRGAYWHLVETSIHGARYTAHIETILSGVASRLGLPTLAALFEVYAGQIASSIRLANTDFLRMPPHLLGYKDKRQLAEAAFPEFAPRNLLELGSDPESVAHGRRLFKNHCCILQKSTEQGLRECFPEVIGHTIVSFFDQNPQMDEDSTERLWQIIQTRIQETGVSNEGVLAYLRQEAVGVVIAIVRTLNDQDGSLSGSVYRALQDDSPVAAEAFRVLATYRALHPLPTHQPNLPSAPVTTILRALEWFHGRIPVHDDAAVTYHVIHSLFAALERNPLVNEQLRMLNVICLWVAYHHDQFTDKNLTGTVLLRTLVRASANLLSQFDLIRSAQSILHWGLSRLRQDIGLAELLVRIACAAYDWTTSLEEDFARTGGDLLEWAEEQISSLSNNPQFSSSVRQVMLAWPRDLPDTFEGVAEEPTGEDISGILANKEISSNKFRLVRQLRKLAYDGLYKKADFAKSDFWRLKEYMPSARHLSANDIDSFAQLLLQQNGPIDGLECECKSSYSILDLHVREEEEALKDRSDLTIAPQRVIMASLLTILSSASTSRVYSAFVTLRSLLHGPSPGGLRPWSPPHDSELHLLKAYAKPLPSRPYVDLQTLLNVEAHLEAAEDFQQWIRWFTKALADNLAATKPFYGSLSYILDTDADFAESIFPLLVYVLLRLVPSKEIAAHKETLSSYFSHVLSSERSSPSSRRAIINTVVHLRYFNPSKANAATPLAYDLWLPVDFVLLSKNAILCGAYTTALLFLELAAEHGQGNHDSQSVVEQVLYDIYDHIDEQDGFYGIQTQNLHQFLLKSFHHENQWDKAFRFHGAATEASPIATSAEAQGLLQAIHAFGFDRLAMTALQGSSGIDEQLNTGSMIYSLGWRTETWDLPEQSQVRNPSASLYLALRATNRERDPRVIDDIVERAIVDQMQSLHLLGNEDLAGIRTVNQSLMCLEQVRIWRRQEMQQNIRSRSIQRVYEKLFCRLDDGMEFNDVEAIMSTRIALVRSIRRQEQREQLGDLLTPFTEELVDLEARALLDLSRAARKANRRQIALNAVVCAQKLHTASLELDVTHEYANVLWMMDESMPAMLFLRNASSSLETNMETDVPEDLRRKALTYALLGTWASEACMEKPTYINSKYFEPAAKIMEDLHNLKDLPRKSIPTSVYHDYAIFAERQYHIITKAPDLLRWKMLVDRKSQEVKALQAQLDSLPKRSDEHNKVEFVFNRSKKILEEDTKQYQAYSKARDAFLERAIEMHSRSLAASDEFDESAIRLCSLWFANFEYMEDGFQHKVHRALNRVASHKFVFLAHQLSARLAKPEAGTEDASHVIWGLMCRMCREHPFHCLYSVYCLKSDILRSGQQVVPHDRSPQSTRADAAESMFDYLRKKSSRNNSPVMSIERVCDACLEWAKYPIKGNPAATKGKDIKVPRHLLITKLQDIPVPVVTIRLPPDPTKRYDNIVCIHRYDSTYCTAGGVNVPKILVCQGSDGRQYKQLFKGEGNDDLRQDAVMEQVFELVNMVLRRDHDTLKRDLHILTYKVVPLASQAGLIEFVEDTTRLGDWLPAAHKKYAPATQGRWQVWDKIGPGLNSLSKRSDDERVTAFKEVCDSWKPVMRHYFTERHKDPMLWFKLRLHYARSVATTSIVGHILGLGDRHLANILIHNESGEVVQIDLGIAFEQGKLLPLPERVPFRLTRDMVDGLGTSGTKGVFQRCAEETLRVLRDGSEVILTVLEVFKHDPLHSWTANELKLKQVQEVPSEAPVDDFKTEAVRMVTGLDMSASVVDEAADRALSSVVRKLDKGLSVQFTVNELIAEATDVVNLALLYYGWSAWC</sequence>
<reference evidence="1" key="1">
    <citation type="submission" date="2022-07" db="EMBL/GenBank/DDBJ databases">
        <title>Genome Sequence of Phlebia brevispora.</title>
        <authorList>
            <person name="Buettner E."/>
        </authorList>
    </citation>
    <scope>NUCLEOTIDE SEQUENCE</scope>
    <source>
        <strain evidence="1">MPL23</strain>
    </source>
</reference>
<name>A0ACC1T7Z7_9APHY</name>
<keyword evidence="2" id="KW-1185">Reference proteome</keyword>
<organism evidence="1 2">
    <name type="scientific">Phlebia brevispora</name>
    <dbReference type="NCBI Taxonomy" id="194682"/>
    <lineage>
        <taxon>Eukaryota</taxon>
        <taxon>Fungi</taxon>
        <taxon>Dikarya</taxon>
        <taxon>Basidiomycota</taxon>
        <taxon>Agaricomycotina</taxon>
        <taxon>Agaricomycetes</taxon>
        <taxon>Polyporales</taxon>
        <taxon>Meruliaceae</taxon>
        <taxon>Phlebia</taxon>
    </lineage>
</organism>
<dbReference type="EMBL" id="JANHOG010000360">
    <property type="protein sequence ID" value="KAJ3555154.1"/>
    <property type="molecule type" value="Genomic_DNA"/>
</dbReference>
<proteinExistence type="predicted"/>
<evidence type="ECO:0000313" key="1">
    <source>
        <dbReference type="EMBL" id="KAJ3555154.1"/>
    </source>
</evidence>
<evidence type="ECO:0000313" key="2">
    <source>
        <dbReference type="Proteomes" id="UP001148662"/>
    </source>
</evidence>
<gene>
    <name evidence="1" type="ORF">NM688_g2731</name>
</gene>